<keyword evidence="4" id="KW-1185">Reference proteome</keyword>
<reference evidence="3 4" key="1">
    <citation type="submission" date="2019-01" db="EMBL/GenBank/DDBJ databases">
        <authorList>
            <consortium name="Pathogen Informatics"/>
        </authorList>
    </citation>
    <scope>NUCLEOTIDE SEQUENCE [LARGE SCALE GENOMIC DNA]</scope>
    <source>
        <strain evidence="3 4">NCTC10179</strain>
    </source>
</reference>
<dbReference type="OrthoDB" id="398485at2"/>
<evidence type="ECO:0000313" key="4">
    <source>
        <dbReference type="Proteomes" id="UP000289497"/>
    </source>
</evidence>
<dbReference type="Proteomes" id="UP000289497">
    <property type="component" value="Chromosome"/>
</dbReference>
<feature type="transmembrane region" description="Helical" evidence="2">
    <location>
        <begin position="194"/>
        <end position="222"/>
    </location>
</feature>
<protein>
    <recommendedName>
        <fullName evidence="5">Transmembrane protein</fullName>
    </recommendedName>
</protein>
<dbReference type="KEGG" id="mcou:NCTC10179_00625"/>
<evidence type="ECO:0000313" key="3">
    <source>
        <dbReference type="EMBL" id="VEU76439.1"/>
    </source>
</evidence>
<keyword evidence="2" id="KW-0812">Transmembrane</keyword>
<gene>
    <name evidence="3" type="ORF">NCTC10179_00625</name>
</gene>
<evidence type="ECO:0008006" key="5">
    <source>
        <dbReference type="Google" id="ProtNLM"/>
    </source>
</evidence>
<feature type="transmembrane region" description="Helical" evidence="2">
    <location>
        <begin position="79"/>
        <end position="96"/>
    </location>
</feature>
<dbReference type="EMBL" id="LR215039">
    <property type="protein sequence ID" value="VEU76439.1"/>
    <property type="molecule type" value="Genomic_DNA"/>
</dbReference>
<proteinExistence type="predicted"/>
<dbReference type="RefSeq" id="WP_036434394.1">
    <property type="nucleotide sequence ID" value="NZ_LR215039.1"/>
</dbReference>
<organism evidence="3 4">
    <name type="scientific">Mycoplasmopsis columboralis</name>
    <dbReference type="NCBI Taxonomy" id="171282"/>
    <lineage>
        <taxon>Bacteria</taxon>
        <taxon>Bacillati</taxon>
        <taxon>Mycoplasmatota</taxon>
        <taxon>Mycoplasmoidales</taxon>
        <taxon>Metamycoplasmataceae</taxon>
        <taxon>Mycoplasmopsis</taxon>
    </lineage>
</organism>
<name>A0A449B789_9BACT</name>
<accession>A0A449B789</accession>
<feature type="transmembrane region" description="Helical" evidence="2">
    <location>
        <begin position="126"/>
        <end position="145"/>
    </location>
</feature>
<keyword evidence="2" id="KW-1133">Transmembrane helix</keyword>
<sequence>MSKQKLSKHKIHSLLNLSWIETNPNDVVFINSLKRKILLIVLPITSAILLLFTLITLIANNSHLNVFYKYTFNITLGNLVFILPLFLMLWWALLLVEKKWYNHSFSWFDKTIKFSYENFKKQLLKVLFYAFVVIVLIDHISLYFANDIYQSFEFQFSNTKNLFNGGFWKNTALNEYSEFNFKHVGFIIEPLFNLLYLLGFSSLFPIIACIVLIVIFALDVYYVNIIKRPLVKLTKLSLPEFIQKVKNQEQCVVYGQSLKKYLDFLFASARALKITYQSLSISNLEKLIFKSLENTQNASKIITQINKESQINKNHLKEENKFTQEPQVTQENSQNLKLNHQNNIKSVFDTAEFSYSDTKIKVPQENNLASSQVEYNLEEKTKSRKFSEKSHEIDDFSPIWEDK</sequence>
<feature type="region of interest" description="Disordered" evidence="1">
    <location>
        <begin position="379"/>
        <end position="403"/>
    </location>
</feature>
<keyword evidence="2" id="KW-0472">Membrane</keyword>
<dbReference type="AlphaFoldDB" id="A0A449B789"/>
<feature type="transmembrane region" description="Helical" evidence="2">
    <location>
        <begin position="37"/>
        <end position="59"/>
    </location>
</feature>
<evidence type="ECO:0000256" key="1">
    <source>
        <dbReference type="SAM" id="MobiDB-lite"/>
    </source>
</evidence>
<evidence type="ECO:0000256" key="2">
    <source>
        <dbReference type="SAM" id="Phobius"/>
    </source>
</evidence>